<evidence type="ECO:0000313" key="3">
    <source>
        <dbReference type="EMBL" id="QHT04159.1"/>
    </source>
</evidence>
<feature type="region of interest" description="Disordered" evidence="2">
    <location>
        <begin position="100"/>
        <end position="127"/>
    </location>
</feature>
<reference evidence="3" key="1">
    <citation type="journal article" date="2020" name="Nature">
        <title>Giant virus diversity and host interactions through global metagenomics.</title>
        <authorList>
            <person name="Schulz F."/>
            <person name="Roux S."/>
            <person name="Paez-Espino D."/>
            <person name="Jungbluth S."/>
            <person name="Walsh D.A."/>
            <person name="Denef V.J."/>
            <person name="McMahon K.D."/>
            <person name="Konstantinidis K.T."/>
            <person name="Eloe-Fadrosh E.A."/>
            <person name="Kyrpides N.C."/>
            <person name="Woyke T."/>
        </authorList>
    </citation>
    <scope>NUCLEOTIDE SEQUENCE</scope>
    <source>
        <strain evidence="3">GVMAG-M-3300021185-45</strain>
    </source>
</reference>
<feature type="region of interest" description="Disordered" evidence="2">
    <location>
        <begin position="1"/>
        <end position="77"/>
    </location>
</feature>
<keyword evidence="1" id="KW-0175">Coiled coil</keyword>
<dbReference type="AlphaFoldDB" id="A0A6C0CKF3"/>
<feature type="coiled-coil region" evidence="1">
    <location>
        <begin position="233"/>
        <end position="260"/>
    </location>
</feature>
<name>A0A6C0CKF3_9ZZZZ</name>
<sequence>MSEKKTIQFNESLFSGTNNKTKKNKGKKEKKEKPKTLIKPNKLKKDLLEKIKKHQQQQKITNNNEDKKEAIEEKNKSDFHNDFINSLEYLNKINNKNKTEKHKIKKNKKHKAKSLKHKNISGGNSSLHSQIEPFQKDPHVAIDLPTDFESISSSPIIHLSDFESVPLQSVPLQSAPLEKSTPIPISMEKIDIDVPLEKDPEYGCLKGGKKPTYRTYHNKTLKIDNKPIINSDNSERKNKLEELKKKYKKIRQKSKKTIKSKYNLGRSHKSGKMSILIKNNNTRRKIKKEHGLLKQKPLGDIKKYLYDRNLLKIGSTAPNDVIRTLYEQSILAGEINNFSNDISLHNFIN</sequence>
<dbReference type="EMBL" id="MN739423">
    <property type="protein sequence ID" value="QHT04159.1"/>
    <property type="molecule type" value="Genomic_DNA"/>
</dbReference>
<evidence type="ECO:0000256" key="2">
    <source>
        <dbReference type="SAM" id="MobiDB-lite"/>
    </source>
</evidence>
<proteinExistence type="predicted"/>
<accession>A0A6C0CKF3</accession>
<organism evidence="3">
    <name type="scientific">viral metagenome</name>
    <dbReference type="NCBI Taxonomy" id="1070528"/>
    <lineage>
        <taxon>unclassified sequences</taxon>
        <taxon>metagenomes</taxon>
        <taxon>organismal metagenomes</taxon>
    </lineage>
</organism>
<feature type="compositionally biased region" description="Basic and acidic residues" evidence="2">
    <location>
        <begin position="64"/>
        <end position="77"/>
    </location>
</feature>
<protein>
    <submittedName>
        <fullName evidence="3">Uncharacterized protein</fullName>
    </submittedName>
</protein>
<feature type="compositionally biased region" description="Basic residues" evidence="2">
    <location>
        <begin position="100"/>
        <end position="119"/>
    </location>
</feature>
<evidence type="ECO:0000256" key="1">
    <source>
        <dbReference type="SAM" id="Coils"/>
    </source>
</evidence>